<reference evidence="2" key="1">
    <citation type="journal article" date="2011" name="Nature">
        <title>Genome sequence and analysis of the tuber crop potato.</title>
        <authorList>
            <consortium name="The Potato Genome Sequencing Consortium"/>
        </authorList>
    </citation>
    <scope>NUCLEOTIDE SEQUENCE [LARGE SCALE GENOMIC DNA]</scope>
    <source>
        <strain evidence="2">cv. DM1-3 516 R44</strain>
    </source>
</reference>
<dbReference type="HOGENOM" id="CLU_2376920_0_0_1"/>
<accession>M1DZ40</accession>
<dbReference type="AlphaFoldDB" id="M1DZ40"/>
<proteinExistence type="predicted"/>
<organism evidence="1 2">
    <name type="scientific">Solanum tuberosum</name>
    <name type="common">Potato</name>
    <dbReference type="NCBI Taxonomy" id="4113"/>
    <lineage>
        <taxon>Eukaryota</taxon>
        <taxon>Viridiplantae</taxon>
        <taxon>Streptophyta</taxon>
        <taxon>Embryophyta</taxon>
        <taxon>Tracheophyta</taxon>
        <taxon>Spermatophyta</taxon>
        <taxon>Magnoliopsida</taxon>
        <taxon>eudicotyledons</taxon>
        <taxon>Gunneridae</taxon>
        <taxon>Pentapetalae</taxon>
        <taxon>asterids</taxon>
        <taxon>lamiids</taxon>
        <taxon>Solanales</taxon>
        <taxon>Solanaceae</taxon>
        <taxon>Solanoideae</taxon>
        <taxon>Solaneae</taxon>
        <taxon>Solanum</taxon>
    </lineage>
</organism>
<dbReference type="Gramene" id="PGSC0003DMT400096726">
    <property type="protein sequence ID" value="PGSC0003DMT400096726"/>
    <property type="gene ID" value="PGSC0003DMG400046297"/>
</dbReference>
<dbReference type="InParanoid" id="M1DZ40"/>
<evidence type="ECO:0000313" key="2">
    <source>
        <dbReference type="Proteomes" id="UP000011115"/>
    </source>
</evidence>
<dbReference type="Proteomes" id="UP000011115">
    <property type="component" value="Unassembled WGS sequence"/>
</dbReference>
<protein>
    <submittedName>
        <fullName evidence="1">Uncharacterized protein</fullName>
    </submittedName>
</protein>
<dbReference type="PaxDb" id="4113-PGSC0003DMT400096726"/>
<keyword evidence="2" id="KW-1185">Reference proteome</keyword>
<reference evidence="1" key="2">
    <citation type="submission" date="2015-06" db="UniProtKB">
        <authorList>
            <consortium name="EnsemblPlants"/>
        </authorList>
    </citation>
    <scope>IDENTIFICATION</scope>
    <source>
        <strain evidence="1">DM1-3 516 R44</strain>
    </source>
</reference>
<sequence>MIGCLLSLPKVKLYLSDTWIFGVDRQGKSGFADQSVTHRSSLSIALFSSPFLPSGTVTLVRSAIHRYGTQFTQVFLISGTVYCKIRRYRRILAIR</sequence>
<dbReference type="EnsemblPlants" id="PGSC0003DMT400096726">
    <property type="protein sequence ID" value="PGSC0003DMT400096726"/>
    <property type="gene ID" value="PGSC0003DMG400046297"/>
</dbReference>
<evidence type="ECO:0000313" key="1">
    <source>
        <dbReference type="EnsemblPlants" id="PGSC0003DMT400096726"/>
    </source>
</evidence>
<name>M1DZ40_SOLTU</name>